<comment type="caution">
    <text evidence="1">The sequence shown here is derived from an EMBL/GenBank/DDBJ whole genome shotgun (WGS) entry which is preliminary data.</text>
</comment>
<accession>A0ACC2HNZ5</accession>
<dbReference type="Proteomes" id="UP001153334">
    <property type="component" value="Unassembled WGS sequence"/>
</dbReference>
<name>A0ACC2HNZ5_9PEZI</name>
<protein>
    <submittedName>
        <fullName evidence="1">Uncharacterized protein</fullName>
    </submittedName>
</protein>
<gene>
    <name evidence="1" type="ORF">ONZ43_g7745</name>
</gene>
<reference evidence="1" key="1">
    <citation type="submission" date="2022-11" db="EMBL/GenBank/DDBJ databases">
        <title>Genome Sequence of Nemania bipapillata.</title>
        <authorList>
            <person name="Buettner E."/>
        </authorList>
    </citation>
    <scope>NUCLEOTIDE SEQUENCE</scope>
    <source>
        <strain evidence="1">CP14</strain>
    </source>
</reference>
<dbReference type="EMBL" id="JAPESX010003591">
    <property type="protein sequence ID" value="KAJ8104664.1"/>
    <property type="molecule type" value="Genomic_DNA"/>
</dbReference>
<evidence type="ECO:0000313" key="2">
    <source>
        <dbReference type="Proteomes" id="UP001153334"/>
    </source>
</evidence>
<keyword evidence="2" id="KW-1185">Reference proteome</keyword>
<organism evidence="1 2">
    <name type="scientific">Nemania bipapillata</name>
    <dbReference type="NCBI Taxonomy" id="110536"/>
    <lineage>
        <taxon>Eukaryota</taxon>
        <taxon>Fungi</taxon>
        <taxon>Dikarya</taxon>
        <taxon>Ascomycota</taxon>
        <taxon>Pezizomycotina</taxon>
        <taxon>Sordariomycetes</taxon>
        <taxon>Xylariomycetidae</taxon>
        <taxon>Xylariales</taxon>
        <taxon>Xylariaceae</taxon>
        <taxon>Nemania</taxon>
    </lineage>
</organism>
<proteinExistence type="predicted"/>
<sequence length="437" mass="47995">MANVGNLDLPIALRRAPRRCASASSLQLTQVHLASSLAQTPGKPRTKKRVRFSDPGPELAHHGNAALSLSTGLTPTLNRSSLSEPSSKRRRRSSTPAKLASGRDILEDAPVPQKNNSKLRARKANSAAKARLDAELQHLQAELANRDAEIARLRNETIAQDTERILELEKQVESLNTALSQQQQQQLPPMRFEEEDGEATDIDNDDIPSHTFYDWTLVEEPKARSPKVFVRIIPYTTMYKPNHTGHAVLNAQDEPANNADPHGGTSPPELLEEHLNIVVKQLEERTVELLELDLSLSTLGFQGTESSEMIMSITSSLRAARLEIEYLSPGEVTLPLTSRGADVLDLLLTSIRTLSRKLADKESAIDEYHALELSLRQQLTARVDAMASVRADAAAAKATLAQRDARIAELEGGVERLKGAAAGYRSDIAELEALRTY</sequence>
<evidence type="ECO:0000313" key="1">
    <source>
        <dbReference type="EMBL" id="KAJ8104664.1"/>
    </source>
</evidence>